<dbReference type="PANTHER" id="PTHR24379">
    <property type="entry name" value="KRAB AND ZINC FINGER DOMAIN-CONTAINING"/>
    <property type="match status" value="1"/>
</dbReference>
<dbReference type="FunFam" id="3.30.160.60:FF:000624">
    <property type="entry name" value="zinc finger protein 697"/>
    <property type="match status" value="1"/>
</dbReference>
<dbReference type="Pfam" id="PF13912">
    <property type="entry name" value="zf-C2H2_6"/>
    <property type="match status" value="1"/>
</dbReference>
<feature type="domain" description="C2H2-type" evidence="13">
    <location>
        <begin position="519"/>
        <end position="546"/>
    </location>
</feature>
<dbReference type="SMART" id="SM00355">
    <property type="entry name" value="ZnF_C2H2"/>
    <property type="match status" value="10"/>
</dbReference>
<dbReference type="Pfam" id="PF00096">
    <property type="entry name" value="zf-C2H2"/>
    <property type="match status" value="5"/>
</dbReference>
<proteinExistence type="inferred from homology"/>
<dbReference type="Proteomes" id="UP000079169">
    <property type="component" value="Unplaced"/>
</dbReference>
<dbReference type="FunFam" id="3.30.160.60:FF:000145">
    <property type="entry name" value="Zinc finger protein 574"/>
    <property type="match status" value="1"/>
</dbReference>
<dbReference type="PaxDb" id="121845-A0A3Q0JCR8"/>
<keyword evidence="9" id="KW-0804">Transcription</keyword>
<dbReference type="InterPro" id="IPR036236">
    <property type="entry name" value="Znf_C2H2_sf"/>
</dbReference>
<dbReference type="GO" id="GO:0005634">
    <property type="term" value="C:nucleus"/>
    <property type="evidence" value="ECO:0007669"/>
    <property type="project" value="UniProtKB-SubCell"/>
</dbReference>
<evidence type="ECO:0000313" key="14">
    <source>
        <dbReference type="Proteomes" id="UP000079169"/>
    </source>
</evidence>
<dbReference type="FunFam" id="3.30.160.60:FF:001227">
    <property type="entry name" value="Zinc finger and BTB domain containing 41"/>
    <property type="match status" value="1"/>
</dbReference>
<dbReference type="FunFam" id="3.30.160.60:FF:000295">
    <property type="entry name" value="zinc finger protein 19"/>
    <property type="match status" value="1"/>
</dbReference>
<keyword evidence="6" id="KW-0862">Zinc</keyword>
<comment type="similarity">
    <text evidence="2">Belongs to the TPD52 family.</text>
</comment>
<dbReference type="STRING" id="121845.A0A3Q0JCR8"/>
<dbReference type="FunFam" id="3.30.160.60:FF:000512">
    <property type="entry name" value="zinc finger protein 197 isoform X1"/>
    <property type="match status" value="1"/>
</dbReference>
<dbReference type="KEGG" id="dci:103519064"/>
<feature type="domain" description="C2H2-type" evidence="13">
    <location>
        <begin position="377"/>
        <end position="404"/>
    </location>
</feature>
<evidence type="ECO:0000256" key="9">
    <source>
        <dbReference type="ARBA" id="ARBA00023163"/>
    </source>
</evidence>
<evidence type="ECO:0000256" key="4">
    <source>
        <dbReference type="ARBA" id="ARBA00022737"/>
    </source>
</evidence>
<dbReference type="GO" id="GO:0008270">
    <property type="term" value="F:zinc ion binding"/>
    <property type="evidence" value="ECO:0007669"/>
    <property type="project" value="UniProtKB-KW"/>
</dbReference>
<feature type="domain" description="C2H2-type" evidence="13">
    <location>
        <begin position="405"/>
        <end position="432"/>
    </location>
</feature>
<keyword evidence="4" id="KW-0677">Repeat</keyword>
<keyword evidence="3" id="KW-0479">Metal-binding</keyword>
<feature type="compositionally biased region" description="Acidic residues" evidence="12">
    <location>
        <begin position="262"/>
        <end position="274"/>
    </location>
</feature>
<sequence length="571" mass="65199">MTTLTPGEEANNLDLSPDSGINDLQNLSPEEQEKQKAEWTQELARVEEEINTLKHVLASKTKTAQDLKKKLGFTVWKEFNDDLTQSIKNVKETQVFMGYSIVKTHLAYLFGKIVCFIFKYYFTANFVLNFVMIKTIVTMTSLTEELQEFNELYTFDRIFSSILLLRLFQEAYAVHCTEIHSKQPTSEPSQDVNYILSHMETYRQMPQQTIPVTPVLSNGVLVGALTNGVPVNSDDGDKGGDAQSKSTVVKSDLIKDPIASDDNMEDGYMDEPETDINPKEVIDTGKPESKSLHKCDRCPKKFSSLAKYNFHVSNHGVDKPFQCFKCEKRFRSKLGLDEHEAKHTGRYEYECNACGKGFQNKSYLIVHQRVHSTDKPYACKTCPRSFKTKQTLLDHENRHMGVKPYSCEICGRGFITKGLCKSHQKIHSGNDNRQYPCPVCKKLFVSKSYLNTHLRIHTGDKPFVCEHCNKGFLTKVDLKIHNTMHTGEKSFVCETCGKAFARRDALRCHTRSHTGERPYRCNICGQSFTQFSPMAIHKRLHTGERPYSCELCNKAFVSRSTLMVHKKKHTV</sequence>
<reference evidence="15" key="1">
    <citation type="submission" date="2025-08" db="UniProtKB">
        <authorList>
            <consortium name="RefSeq"/>
        </authorList>
    </citation>
    <scope>IDENTIFICATION</scope>
</reference>
<feature type="region of interest" description="Disordered" evidence="12">
    <location>
        <begin position="1"/>
        <end position="33"/>
    </location>
</feature>
<comment type="subcellular location">
    <subcellularLocation>
        <location evidence="1">Nucleus</location>
    </subcellularLocation>
</comment>
<feature type="compositionally biased region" description="Basic and acidic residues" evidence="12">
    <location>
        <begin position="276"/>
        <end position="288"/>
    </location>
</feature>
<feature type="domain" description="C2H2-type" evidence="13">
    <location>
        <begin position="293"/>
        <end position="320"/>
    </location>
</feature>
<feature type="domain" description="C2H2-type" evidence="13">
    <location>
        <begin position="547"/>
        <end position="571"/>
    </location>
</feature>
<evidence type="ECO:0000259" key="13">
    <source>
        <dbReference type="PROSITE" id="PS50157"/>
    </source>
</evidence>
<feature type="region of interest" description="Disordered" evidence="12">
    <location>
        <begin position="231"/>
        <end position="288"/>
    </location>
</feature>
<dbReference type="GeneID" id="103519064"/>
<accession>A0A3Q0JCR8</accession>
<dbReference type="PANTHER" id="PTHR24379:SF127">
    <property type="entry name" value="BLOODY FINGERS-RELATED"/>
    <property type="match status" value="1"/>
</dbReference>
<evidence type="ECO:0000256" key="10">
    <source>
        <dbReference type="ARBA" id="ARBA00023242"/>
    </source>
</evidence>
<dbReference type="FunFam" id="3.30.160.60:FF:000557">
    <property type="entry name" value="zinc finger and SCAN domain-containing protein 29"/>
    <property type="match status" value="1"/>
</dbReference>
<evidence type="ECO:0000313" key="15">
    <source>
        <dbReference type="RefSeq" id="XP_026686307.1"/>
    </source>
</evidence>
<dbReference type="GO" id="GO:0000977">
    <property type="term" value="F:RNA polymerase II transcription regulatory region sequence-specific DNA binding"/>
    <property type="evidence" value="ECO:0007669"/>
    <property type="project" value="TreeGrafter"/>
</dbReference>
<evidence type="ECO:0000256" key="2">
    <source>
        <dbReference type="ARBA" id="ARBA00005702"/>
    </source>
</evidence>
<keyword evidence="8" id="KW-0175">Coiled coil</keyword>
<feature type="domain" description="C2H2-type" evidence="13">
    <location>
        <begin position="491"/>
        <end position="518"/>
    </location>
</feature>
<keyword evidence="14" id="KW-1185">Reference proteome</keyword>
<dbReference type="AlphaFoldDB" id="A0A3Q0JCR8"/>
<evidence type="ECO:0000256" key="6">
    <source>
        <dbReference type="ARBA" id="ARBA00022833"/>
    </source>
</evidence>
<keyword evidence="5 11" id="KW-0863">Zinc-finger</keyword>
<dbReference type="Gene3D" id="3.30.160.60">
    <property type="entry name" value="Classic Zinc Finger"/>
    <property type="match status" value="9"/>
</dbReference>
<feature type="domain" description="C2H2-type" evidence="13">
    <location>
        <begin position="463"/>
        <end position="490"/>
    </location>
</feature>
<feature type="domain" description="C2H2-type" evidence="13">
    <location>
        <begin position="435"/>
        <end position="462"/>
    </location>
</feature>
<dbReference type="PROSITE" id="PS00028">
    <property type="entry name" value="ZINC_FINGER_C2H2_1"/>
    <property type="match status" value="10"/>
</dbReference>
<evidence type="ECO:0000256" key="8">
    <source>
        <dbReference type="ARBA" id="ARBA00023054"/>
    </source>
</evidence>
<dbReference type="SUPFAM" id="SSF57667">
    <property type="entry name" value="beta-beta-alpha zinc fingers"/>
    <property type="match status" value="6"/>
</dbReference>
<evidence type="ECO:0000256" key="5">
    <source>
        <dbReference type="ARBA" id="ARBA00022771"/>
    </source>
</evidence>
<name>A0A3Q0JCR8_DIACI</name>
<gene>
    <name evidence="15" type="primary">LOC103519064</name>
</gene>
<feature type="domain" description="C2H2-type" evidence="13">
    <location>
        <begin position="321"/>
        <end position="348"/>
    </location>
</feature>
<dbReference type="RefSeq" id="XP_026686307.1">
    <property type="nucleotide sequence ID" value="XM_026830506.1"/>
</dbReference>
<protein>
    <submittedName>
        <fullName evidence="15">Zinc finger protein 260-like</fullName>
    </submittedName>
</protein>
<dbReference type="GO" id="GO:0000981">
    <property type="term" value="F:DNA-binding transcription factor activity, RNA polymerase II-specific"/>
    <property type="evidence" value="ECO:0007669"/>
    <property type="project" value="TreeGrafter"/>
</dbReference>
<evidence type="ECO:0000256" key="12">
    <source>
        <dbReference type="SAM" id="MobiDB-lite"/>
    </source>
</evidence>
<evidence type="ECO:0000256" key="7">
    <source>
        <dbReference type="ARBA" id="ARBA00023015"/>
    </source>
</evidence>
<feature type="domain" description="C2H2-type" evidence="13">
    <location>
        <begin position="349"/>
        <end position="376"/>
    </location>
</feature>
<evidence type="ECO:0000256" key="11">
    <source>
        <dbReference type="PROSITE-ProRule" id="PRU00042"/>
    </source>
</evidence>
<evidence type="ECO:0000256" key="1">
    <source>
        <dbReference type="ARBA" id="ARBA00004123"/>
    </source>
</evidence>
<organism evidence="14 15">
    <name type="scientific">Diaphorina citri</name>
    <name type="common">Asian citrus psyllid</name>
    <dbReference type="NCBI Taxonomy" id="121845"/>
    <lineage>
        <taxon>Eukaryota</taxon>
        <taxon>Metazoa</taxon>
        <taxon>Ecdysozoa</taxon>
        <taxon>Arthropoda</taxon>
        <taxon>Hexapoda</taxon>
        <taxon>Insecta</taxon>
        <taxon>Pterygota</taxon>
        <taxon>Neoptera</taxon>
        <taxon>Paraneoptera</taxon>
        <taxon>Hemiptera</taxon>
        <taxon>Sternorrhyncha</taxon>
        <taxon>Psylloidea</taxon>
        <taxon>Psyllidae</taxon>
        <taxon>Diaphorininae</taxon>
        <taxon>Diaphorina</taxon>
    </lineage>
</organism>
<keyword evidence="10" id="KW-0539">Nucleus</keyword>
<keyword evidence="7" id="KW-0805">Transcription regulation</keyword>
<dbReference type="Pfam" id="PF04201">
    <property type="entry name" value="TPD52"/>
    <property type="match status" value="1"/>
</dbReference>
<dbReference type="InterPro" id="IPR013087">
    <property type="entry name" value="Znf_C2H2_type"/>
</dbReference>
<evidence type="ECO:0000256" key="3">
    <source>
        <dbReference type="ARBA" id="ARBA00022723"/>
    </source>
</evidence>
<dbReference type="FunFam" id="3.30.160.60:FF:002349">
    <property type="entry name" value="Zinc finger and BTB domain-containing 40"/>
    <property type="match status" value="1"/>
</dbReference>
<dbReference type="InterPro" id="IPR007327">
    <property type="entry name" value="TPD52"/>
</dbReference>
<dbReference type="PROSITE" id="PS50157">
    <property type="entry name" value="ZINC_FINGER_C2H2_2"/>
    <property type="match status" value="10"/>
</dbReference>